<name>A0A0D2YCK4_FUSOF</name>
<dbReference type="Proteomes" id="UP000002489">
    <property type="component" value="Unassembled WGS sequence"/>
</dbReference>
<reference evidence="1" key="2">
    <citation type="submission" date="2025-05" db="UniProtKB">
        <authorList>
            <consortium name="EnsemblFungi"/>
        </authorList>
    </citation>
    <scope>IDENTIFICATION</scope>
    <source>
        <strain evidence="1">4287 / CBS 123668 / FGSC 9935 / NRRL 34936</strain>
    </source>
</reference>
<dbReference type="EnsemblFungi" id="FOXG_12503T0">
    <property type="protein sequence ID" value="FOXG_12503P0"/>
    <property type="gene ID" value="FOXG_12503"/>
</dbReference>
<protein>
    <submittedName>
        <fullName evidence="1">Uncharacterized protein</fullName>
    </submittedName>
</protein>
<organism evidence="1 2">
    <name type="scientific">Fusarium oxysporum (strain Fo5176)</name>
    <name type="common">Fusarium vascular wilt</name>
    <dbReference type="NCBI Taxonomy" id="660025"/>
    <lineage>
        <taxon>Eukaryota</taxon>
        <taxon>Fungi</taxon>
        <taxon>Dikarya</taxon>
        <taxon>Ascomycota</taxon>
        <taxon>Pezizomycotina</taxon>
        <taxon>Sordariomycetes</taxon>
        <taxon>Hypocreomycetidae</taxon>
        <taxon>Hypocreales</taxon>
        <taxon>Nectriaceae</taxon>
        <taxon>Fusarium</taxon>
        <taxon>Fusarium oxysporum species complex</taxon>
    </lineage>
</organism>
<evidence type="ECO:0000313" key="1">
    <source>
        <dbReference type="EnsemblFungi" id="FOXG_14036P0"/>
    </source>
</evidence>
<proteinExistence type="predicted"/>
<dbReference type="AlphaFoldDB" id="A0A0D2YCK4"/>
<dbReference type="EnsemblFungi" id="FOXG_14036T0">
    <property type="protein sequence ID" value="FOXG_14036P0"/>
    <property type="gene ID" value="FOXG_14036"/>
</dbReference>
<evidence type="ECO:0000313" key="2">
    <source>
        <dbReference type="Proteomes" id="UP000002489"/>
    </source>
</evidence>
<sequence>MHDMLIRPLSPGIAPHKAAVEDRAKYGNTEIKKMFHTRRRQFGIDRRFNHLAQGLGIFAVLFKVAAKDCSNFGNAEINNTFHGTRRPHSDDGGFERRINICCWRISI</sequence>
<accession>A0A0D2YCK4</accession>
<reference evidence="2" key="1">
    <citation type="journal article" date="2012" name="Mol. Plant Microbe Interact.">
        <title>A highly conserved effector in Fusarium oxysporum is required for full virulence on Arabidopsis.</title>
        <authorList>
            <person name="Thatcher L.F."/>
            <person name="Gardiner D.M."/>
            <person name="Kazan K."/>
            <person name="Manners J."/>
        </authorList>
    </citation>
    <scope>NUCLEOTIDE SEQUENCE [LARGE SCALE GENOMIC DNA]</scope>
    <source>
        <strain evidence="2">Fo5176</strain>
    </source>
</reference>